<dbReference type="GeneID" id="100168310"/>
<name>A0A8R1W1H4_ACYPI</name>
<organism evidence="3 4">
    <name type="scientific">Acyrthosiphon pisum</name>
    <name type="common">Pea aphid</name>
    <dbReference type="NCBI Taxonomy" id="7029"/>
    <lineage>
        <taxon>Eukaryota</taxon>
        <taxon>Metazoa</taxon>
        <taxon>Ecdysozoa</taxon>
        <taxon>Arthropoda</taxon>
        <taxon>Hexapoda</taxon>
        <taxon>Insecta</taxon>
        <taxon>Pterygota</taxon>
        <taxon>Neoptera</taxon>
        <taxon>Paraneoptera</taxon>
        <taxon>Hemiptera</taxon>
        <taxon>Sternorrhyncha</taxon>
        <taxon>Aphidomorpha</taxon>
        <taxon>Aphidoidea</taxon>
        <taxon>Aphididae</taxon>
        <taxon>Macrosiphini</taxon>
        <taxon>Acyrthosiphon</taxon>
    </lineage>
</organism>
<feature type="region of interest" description="Disordered" evidence="1">
    <location>
        <begin position="480"/>
        <end position="520"/>
    </location>
</feature>
<dbReference type="RefSeq" id="XP_001948687.1">
    <property type="nucleotide sequence ID" value="XM_001948652.4"/>
</dbReference>
<feature type="compositionally biased region" description="Polar residues" evidence="1">
    <location>
        <begin position="293"/>
        <end position="304"/>
    </location>
</feature>
<keyword evidence="2" id="KW-0732">Signal</keyword>
<accession>A0A8R1W1H4</accession>
<proteinExistence type="predicted"/>
<evidence type="ECO:0000313" key="4">
    <source>
        <dbReference type="Proteomes" id="UP000007819"/>
    </source>
</evidence>
<dbReference type="OrthoDB" id="6600304at2759"/>
<evidence type="ECO:0000313" key="3">
    <source>
        <dbReference type="EnsemblMetazoa" id="XP_001948687.1"/>
    </source>
</evidence>
<feature type="region of interest" description="Disordered" evidence="1">
    <location>
        <begin position="283"/>
        <end position="357"/>
    </location>
</feature>
<feature type="compositionally biased region" description="Polar residues" evidence="1">
    <location>
        <begin position="505"/>
        <end position="515"/>
    </location>
</feature>
<dbReference type="Proteomes" id="UP000007819">
    <property type="component" value="Chromosome A2"/>
</dbReference>
<keyword evidence="4" id="KW-1185">Reference proteome</keyword>
<dbReference type="AlphaFoldDB" id="A0A8R1W1H4"/>
<feature type="signal peptide" evidence="2">
    <location>
        <begin position="1"/>
        <end position="21"/>
    </location>
</feature>
<reference evidence="3" key="2">
    <citation type="submission" date="2022-06" db="UniProtKB">
        <authorList>
            <consortium name="EnsemblMetazoa"/>
        </authorList>
    </citation>
    <scope>IDENTIFICATION</scope>
</reference>
<protein>
    <submittedName>
        <fullName evidence="3">Uncharacterized protein</fullName>
    </submittedName>
</protein>
<dbReference type="EnsemblMetazoa" id="XM_001948652.5">
    <property type="protein sequence ID" value="XP_001948687.1"/>
    <property type="gene ID" value="LOC100168310"/>
</dbReference>
<feature type="region of interest" description="Disordered" evidence="1">
    <location>
        <begin position="32"/>
        <end position="65"/>
    </location>
</feature>
<feature type="region of interest" description="Disordered" evidence="1">
    <location>
        <begin position="407"/>
        <end position="449"/>
    </location>
</feature>
<feature type="compositionally biased region" description="Polar residues" evidence="1">
    <location>
        <begin position="342"/>
        <end position="355"/>
    </location>
</feature>
<feature type="compositionally biased region" description="Low complexity" evidence="1">
    <location>
        <begin position="46"/>
        <end position="56"/>
    </location>
</feature>
<reference evidence="4" key="1">
    <citation type="submission" date="2010-06" db="EMBL/GenBank/DDBJ databases">
        <authorList>
            <person name="Jiang H."/>
            <person name="Abraham K."/>
            <person name="Ali S."/>
            <person name="Alsbrooks S.L."/>
            <person name="Anim B.N."/>
            <person name="Anosike U.S."/>
            <person name="Attaway T."/>
            <person name="Bandaranaike D.P."/>
            <person name="Battles P.K."/>
            <person name="Bell S.N."/>
            <person name="Bell A.V."/>
            <person name="Beltran B."/>
            <person name="Bickham C."/>
            <person name="Bustamante Y."/>
            <person name="Caleb T."/>
            <person name="Canada A."/>
            <person name="Cardenas V."/>
            <person name="Carter K."/>
            <person name="Chacko J."/>
            <person name="Chandrabose M.N."/>
            <person name="Chavez D."/>
            <person name="Chavez A."/>
            <person name="Chen L."/>
            <person name="Chu H.-S."/>
            <person name="Claassen K.J."/>
            <person name="Cockrell R."/>
            <person name="Collins M."/>
            <person name="Cooper J.A."/>
            <person name="Cree A."/>
            <person name="Curry S.M."/>
            <person name="Da Y."/>
            <person name="Dao M.D."/>
            <person name="Das B."/>
            <person name="Davila M.-L."/>
            <person name="Davy-Carroll L."/>
            <person name="Denson S."/>
            <person name="Dinh H."/>
            <person name="Ebong V.E."/>
            <person name="Edwards J.R."/>
            <person name="Egan A."/>
            <person name="El-Daye J."/>
            <person name="Escobedo L."/>
            <person name="Fernandez S."/>
            <person name="Fernando P.R."/>
            <person name="Flagg N."/>
            <person name="Forbes L.D."/>
            <person name="Fowler R.G."/>
            <person name="Fu Q."/>
            <person name="Gabisi R.A."/>
            <person name="Ganer J."/>
            <person name="Garbino Pronczuk A."/>
            <person name="Garcia R.M."/>
            <person name="Garner T."/>
            <person name="Garrett T.E."/>
            <person name="Gonzalez D.A."/>
            <person name="Hamid H."/>
            <person name="Hawkins E.S."/>
            <person name="Hirani K."/>
            <person name="Hogues M.E."/>
            <person name="Hollins B."/>
            <person name="Hsiao C.-H."/>
            <person name="Jabil R."/>
            <person name="James M.L."/>
            <person name="Jhangiani S.N."/>
            <person name="Johnson B."/>
            <person name="Johnson Q."/>
            <person name="Joshi V."/>
            <person name="Kalu J.B."/>
            <person name="Kam C."/>
            <person name="Kashfia A."/>
            <person name="Keebler J."/>
            <person name="Kisamo H."/>
            <person name="Kovar C.L."/>
            <person name="Lago L.A."/>
            <person name="Lai C.-Y."/>
            <person name="Laidlaw J."/>
            <person name="Lara F."/>
            <person name="Le T.-K."/>
            <person name="Lee S.L."/>
            <person name="Legall F.H."/>
            <person name="Lemon S.J."/>
            <person name="Lewis L.R."/>
            <person name="Li B."/>
            <person name="Liu Y."/>
            <person name="Liu Y.-S."/>
            <person name="Lopez J."/>
            <person name="Lozado R.J."/>
            <person name="Lu J."/>
            <person name="Madu R.C."/>
            <person name="Maheshwari M."/>
            <person name="Maheshwari R."/>
            <person name="Malloy K."/>
            <person name="Martinez E."/>
            <person name="Mathew T."/>
            <person name="Mercado I.C."/>
            <person name="Mercado C."/>
            <person name="Meyer B."/>
            <person name="Montgomery K."/>
            <person name="Morgan M.B."/>
            <person name="Munidasa M."/>
            <person name="Nazareth L.V."/>
            <person name="Nelson J."/>
            <person name="Ng B.M."/>
            <person name="Nguyen N.B."/>
            <person name="Nguyen P.Q."/>
            <person name="Nguyen T."/>
            <person name="Obregon M."/>
            <person name="Okwuonu G.O."/>
            <person name="Onwere C.G."/>
            <person name="Orozco G."/>
            <person name="Parra A."/>
            <person name="Patel S."/>
            <person name="Patil S."/>
            <person name="Perez A."/>
            <person name="Perez Y."/>
            <person name="Pham C."/>
            <person name="Primus E.L."/>
            <person name="Pu L.-L."/>
            <person name="Puazo M."/>
            <person name="Qin X."/>
            <person name="Quiroz J.B."/>
            <person name="Reese J."/>
            <person name="Richards S."/>
            <person name="Rives C.M."/>
            <person name="Robberts R."/>
            <person name="Ruiz S.J."/>
            <person name="Ruiz M.J."/>
            <person name="Santibanez J."/>
            <person name="Schneider B.W."/>
            <person name="Sisson I."/>
            <person name="Smith M."/>
            <person name="Sodergren E."/>
            <person name="Song X.-Z."/>
            <person name="Song B.B."/>
            <person name="Summersgill H."/>
            <person name="Thelus R."/>
            <person name="Thornton R.D."/>
            <person name="Trejos Z.Y."/>
            <person name="Usmani K."/>
            <person name="Vattathil S."/>
            <person name="Villasana D."/>
            <person name="Walker D.L."/>
            <person name="Wang S."/>
            <person name="Wang K."/>
            <person name="White C.S."/>
            <person name="Williams A.C."/>
            <person name="Williamson J."/>
            <person name="Wilson K."/>
            <person name="Woghiren I.O."/>
            <person name="Woodworth J.R."/>
            <person name="Worley K.C."/>
            <person name="Wright R.A."/>
            <person name="Wu W."/>
            <person name="Young L."/>
            <person name="Zhang L."/>
            <person name="Zhang J."/>
            <person name="Zhu Y."/>
            <person name="Muzny D.M."/>
            <person name="Weinstock G."/>
            <person name="Gibbs R.A."/>
        </authorList>
    </citation>
    <scope>NUCLEOTIDE SEQUENCE [LARGE SCALE GENOMIC DNA]</scope>
    <source>
        <strain evidence="4">LSR1</strain>
    </source>
</reference>
<feature type="chain" id="PRO_5035909845" evidence="2">
    <location>
        <begin position="22"/>
        <end position="581"/>
    </location>
</feature>
<sequence length="581" mass="64857">MKEVLLVALLSVVWSLRPIGAADVVQIKTAAHAPEARTNDDDDRSPPSSSVSDGGDVNNGTSPCDRYLRSAEVEVRNPRNHKFVTSNGWAERQRPRPEISVYSRVEELPSPQPPAATAGAAFYHQQRDSSFYQHSRQQQPAVQRTSKRIIYYATLPDVIRPPAGYPPPSAAYSADPFALGPGPFSADFRQLQDSNRKFPPDSLQRSRLTSYENAYNRGGGMQGGGGVSIGGGGNGVTSVTSKSTAVYNSRYDEPAEFRDSYYRPNELTSKFASWAEPFYKSWSSSSWDKDRASFSNKNRGSPSFSWDREPQTRGSGSWDREPLNRGGGSWDREPLGGDGGSSWDNRGSSWDNRGSSWDKDLVEVPLQKPYRGGGGSGGGGNNNLYNNDKYPEVAVVHSGVIDVRGDRQQNGSPPLAPPPRFTIIDVDPKPYHDQQPPTMRYDERSKPMVQQQHMRYEPPQKPMRYEAYMPMNTRIEQQQPMPPSMRFEQQYRSPQQQQPTSTRYGQQQQTQNKPPSNGYYESIKNNINTHQFMTSWTEVSTQDEVSPTHSVSIDIATIGNSTSVQNNTRITPNENTTKIPK</sequence>
<feature type="region of interest" description="Disordered" evidence="1">
    <location>
        <begin position="561"/>
        <end position="581"/>
    </location>
</feature>
<evidence type="ECO:0000256" key="2">
    <source>
        <dbReference type="SAM" id="SignalP"/>
    </source>
</evidence>
<feature type="compositionally biased region" description="Low complexity" evidence="1">
    <location>
        <begin position="490"/>
        <end position="504"/>
    </location>
</feature>
<dbReference type="KEGG" id="api:100168310"/>
<evidence type="ECO:0000256" key="1">
    <source>
        <dbReference type="SAM" id="MobiDB-lite"/>
    </source>
</evidence>